<accession>A0A382I244</accession>
<evidence type="ECO:0000313" key="1">
    <source>
        <dbReference type="EMBL" id="SVB93618.1"/>
    </source>
</evidence>
<reference evidence="1" key="1">
    <citation type="submission" date="2018-05" db="EMBL/GenBank/DDBJ databases">
        <authorList>
            <person name="Lanie J.A."/>
            <person name="Ng W.-L."/>
            <person name="Kazmierczak K.M."/>
            <person name="Andrzejewski T.M."/>
            <person name="Davidsen T.M."/>
            <person name="Wayne K.J."/>
            <person name="Tettelin H."/>
            <person name="Glass J.I."/>
            <person name="Rusch D."/>
            <person name="Podicherti R."/>
            <person name="Tsui H.-C.T."/>
            <person name="Winkler M.E."/>
        </authorList>
    </citation>
    <scope>NUCLEOTIDE SEQUENCE</scope>
</reference>
<proteinExistence type="predicted"/>
<dbReference type="AlphaFoldDB" id="A0A382I244"/>
<protein>
    <submittedName>
        <fullName evidence="1">Uncharacterized protein</fullName>
    </submittedName>
</protein>
<dbReference type="EMBL" id="UINC01064702">
    <property type="protein sequence ID" value="SVB93618.1"/>
    <property type="molecule type" value="Genomic_DNA"/>
</dbReference>
<gene>
    <name evidence="1" type="ORF">METZ01_LOCUS246472</name>
</gene>
<organism evidence="1">
    <name type="scientific">marine metagenome</name>
    <dbReference type="NCBI Taxonomy" id="408172"/>
    <lineage>
        <taxon>unclassified sequences</taxon>
        <taxon>metagenomes</taxon>
        <taxon>ecological metagenomes</taxon>
    </lineage>
</organism>
<name>A0A382I244_9ZZZZ</name>
<sequence length="26" mass="3170">MNKIDKKSYKAPYIKKIEAQRNIFEL</sequence>